<keyword evidence="2" id="KW-0378">Hydrolase</keyword>
<dbReference type="CDD" id="cd13925">
    <property type="entry name" value="RPF"/>
    <property type="match status" value="1"/>
</dbReference>
<dbReference type="OrthoDB" id="1404170at2"/>
<dbReference type="InterPro" id="IPR010618">
    <property type="entry name" value="RPF"/>
</dbReference>
<dbReference type="eggNOG" id="COG1388">
    <property type="taxonomic scope" value="Bacteria"/>
</dbReference>
<dbReference type="Pfam" id="PF01476">
    <property type="entry name" value="LysM"/>
    <property type="match status" value="1"/>
</dbReference>
<dbReference type="RefSeq" id="WP_005459563.1">
    <property type="nucleotide sequence ID" value="NZ_CM001440.1"/>
</dbReference>
<dbReference type="Gene3D" id="3.10.350.10">
    <property type="entry name" value="LysM domain"/>
    <property type="match status" value="1"/>
</dbReference>
<gene>
    <name evidence="6" type="ORF">SaccyDRAFT_4520</name>
</gene>
<protein>
    <submittedName>
        <fullName evidence="6">Transglycosylase family protein</fullName>
    </submittedName>
</protein>
<dbReference type="InterPro" id="IPR036779">
    <property type="entry name" value="LysM_dom_sf"/>
</dbReference>
<dbReference type="PANTHER" id="PTHR34700">
    <property type="entry name" value="POTASSIUM BINDING PROTEIN KBP"/>
    <property type="match status" value="1"/>
</dbReference>
<dbReference type="AlphaFoldDB" id="H5XQ62"/>
<feature type="domain" description="LysM" evidence="5">
    <location>
        <begin position="177"/>
        <end position="225"/>
    </location>
</feature>
<evidence type="ECO:0000256" key="1">
    <source>
        <dbReference type="ARBA" id="ARBA00010830"/>
    </source>
</evidence>
<dbReference type="Proteomes" id="UP000002791">
    <property type="component" value="Chromosome"/>
</dbReference>
<name>H5XQ62_9PSEU</name>
<dbReference type="PANTHER" id="PTHR34700:SF4">
    <property type="entry name" value="PHAGE-LIKE ELEMENT PBSX PROTEIN XKDP"/>
    <property type="match status" value="1"/>
</dbReference>
<dbReference type="GO" id="GO:0016787">
    <property type="term" value="F:hydrolase activity"/>
    <property type="evidence" value="ECO:0007669"/>
    <property type="project" value="UniProtKB-KW"/>
</dbReference>
<dbReference type="PROSITE" id="PS51782">
    <property type="entry name" value="LYSM"/>
    <property type="match status" value="1"/>
</dbReference>
<comment type="similarity">
    <text evidence="1">Belongs to the transglycosylase family. Rpf subfamily.</text>
</comment>
<evidence type="ECO:0000256" key="2">
    <source>
        <dbReference type="ARBA" id="ARBA00022801"/>
    </source>
</evidence>
<dbReference type="Gene3D" id="1.10.530.10">
    <property type="match status" value="1"/>
</dbReference>
<keyword evidence="7" id="KW-1185">Reference proteome</keyword>
<feature type="region of interest" description="Disordered" evidence="3">
    <location>
        <begin position="120"/>
        <end position="180"/>
    </location>
</feature>
<dbReference type="InterPro" id="IPR018392">
    <property type="entry name" value="LysM"/>
</dbReference>
<evidence type="ECO:0000259" key="5">
    <source>
        <dbReference type="PROSITE" id="PS51782"/>
    </source>
</evidence>
<sequence length="226" mass="23090">MAYRGKHRKPSAASRNLARVAVAGIAVGAPLTIAAAPAQAESVNWDAIAECESGGDWSINTGNGYYGGLQFSLSTWQAYGGTGMPHETSREQQIAIAERVLDGQGIGAWPVCGSRGYSSASYEGTNTEGAAPSGDSGSSSGSSGESTQESSDPAPAPSSAPSTPSTPSGVAKSNPEGDYVVKKGDTLSAIAKEKNVEGGYHELVELNDGYISNPDYIVVGQKIATK</sequence>
<proteinExistence type="inferred from homology"/>
<reference evidence="6 7" key="1">
    <citation type="submission" date="2011-11" db="EMBL/GenBank/DDBJ databases">
        <title>The Noncontiguous Finished sequence of Saccharomonospora cyanea NA-134.</title>
        <authorList>
            <consortium name="US DOE Joint Genome Institute"/>
            <person name="Lucas S."/>
            <person name="Han J."/>
            <person name="Lapidus A."/>
            <person name="Cheng J.-F."/>
            <person name="Goodwin L."/>
            <person name="Pitluck S."/>
            <person name="Peters L."/>
            <person name="Ovchinnikova G."/>
            <person name="Lu M."/>
            <person name="Detter J.C."/>
            <person name="Han C."/>
            <person name="Tapia R."/>
            <person name="Land M."/>
            <person name="Hauser L."/>
            <person name="Kyrpides N."/>
            <person name="Ivanova N."/>
            <person name="Pagani I."/>
            <person name="Brambilla E.-M."/>
            <person name="Klenk H.-P."/>
            <person name="Woyke T."/>
        </authorList>
    </citation>
    <scope>NUCLEOTIDE SEQUENCE [LARGE SCALE GENOMIC DNA]</scope>
    <source>
        <strain evidence="6 7">NA-134</strain>
    </source>
</reference>
<accession>H5XQ62</accession>
<organism evidence="6 7">
    <name type="scientific">Saccharomonospora cyanea NA-134</name>
    <dbReference type="NCBI Taxonomy" id="882082"/>
    <lineage>
        <taxon>Bacteria</taxon>
        <taxon>Bacillati</taxon>
        <taxon>Actinomycetota</taxon>
        <taxon>Actinomycetes</taxon>
        <taxon>Pseudonocardiales</taxon>
        <taxon>Pseudonocardiaceae</taxon>
        <taxon>Saccharomonospora</taxon>
    </lineage>
</organism>
<dbReference type="InterPro" id="IPR023346">
    <property type="entry name" value="Lysozyme-like_dom_sf"/>
</dbReference>
<dbReference type="SUPFAM" id="SSF54106">
    <property type="entry name" value="LysM domain"/>
    <property type="match status" value="1"/>
</dbReference>
<evidence type="ECO:0000313" key="7">
    <source>
        <dbReference type="Proteomes" id="UP000002791"/>
    </source>
</evidence>
<dbReference type="SUPFAM" id="SSF53955">
    <property type="entry name" value="Lysozyme-like"/>
    <property type="match status" value="1"/>
</dbReference>
<dbReference type="Pfam" id="PF06737">
    <property type="entry name" value="Transglycosylas"/>
    <property type="match status" value="1"/>
</dbReference>
<feature type="compositionally biased region" description="Low complexity" evidence="3">
    <location>
        <begin position="133"/>
        <end position="168"/>
    </location>
</feature>
<dbReference type="STRING" id="882082.SaccyDRAFT_4520"/>
<dbReference type="EMBL" id="CM001440">
    <property type="protein sequence ID" value="EHR63328.1"/>
    <property type="molecule type" value="Genomic_DNA"/>
</dbReference>
<evidence type="ECO:0000256" key="3">
    <source>
        <dbReference type="SAM" id="MobiDB-lite"/>
    </source>
</evidence>
<evidence type="ECO:0000256" key="4">
    <source>
        <dbReference type="SAM" id="SignalP"/>
    </source>
</evidence>
<feature type="signal peptide" evidence="4">
    <location>
        <begin position="1"/>
        <end position="40"/>
    </location>
</feature>
<feature type="chain" id="PRO_5003600683" evidence="4">
    <location>
        <begin position="41"/>
        <end position="226"/>
    </location>
</feature>
<dbReference type="HOGENOM" id="CLU_045108_0_1_11"/>
<dbReference type="CDD" id="cd00118">
    <property type="entry name" value="LysM"/>
    <property type="match status" value="1"/>
</dbReference>
<dbReference type="InterPro" id="IPR052196">
    <property type="entry name" value="Bact_Kbp"/>
</dbReference>
<evidence type="ECO:0000313" key="6">
    <source>
        <dbReference type="EMBL" id="EHR63328.1"/>
    </source>
</evidence>
<dbReference type="SMART" id="SM00257">
    <property type="entry name" value="LysM"/>
    <property type="match status" value="1"/>
</dbReference>
<keyword evidence="4" id="KW-0732">Signal</keyword>